<sequence>MSQSLAGDTQTLSEFEAEQRAAEAASFDESHTAGFDFAALVPINDSARFAFDQVVRLKLADAGWNSHAREFIHVNQELETLDGDDSDVEVGAVNKTIYTGHFRMSLSLPPARPPRGWVIGCGKQALSDPDVDFLVTVDRKRDRVASQHAQIVFHRETRVLMLKVPPSKRAFLDGVLVADGLRFHQDRKDDFLRGLDRLAELTNLFDGDRIETVDPTPSDQYFVLRGYELQTPQAAGAYGVVSACIKINTGDVYAVKRVKKAKDDRELNILGLLKSHPHICSLVESFTLGASRVQEVYMILTPYAPQTLLALMRRRPDFATGLHVLAQVAQGLLHIHNCGIIHRDVKPDNILIADSRVVVTDFGHSTIETNSKDHFKGTLHYLPPEIYELKRGISNRGLWSDRSDVFTFAVVAVELLYGSFRRNEEKMISRPVQMDLLRNLAKMKTDVSKLMTTLLAWEPRRRLAMVDVVRSSIWPPADPSSPSRKRLRSEAS</sequence>
<dbReference type="PROSITE" id="PS00108">
    <property type="entry name" value="PROTEIN_KINASE_ST"/>
    <property type="match status" value="1"/>
</dbReference>
<dbReference type="CDD" id="cd00180">
    <property type="entry name" value="PKc"/>
    <property type="match status" value="1"/>
</dbReference>
<dbReference type="GO" id="GO:0004674">
    <property type="term" value="F:protein serine/threonine kinase activity"/>
    <property type="evidence" value="ECO:0007669"/>
    <property type="project" value="TreeGrafter"/>
</dbReference>
<dbReference type="InterPro" id="IPR008271">
    <property type="entry name" value="Ser/Thr_kinase_AS"/>
</dbReference>
<dbReference type="Gene3D" id="1.10.510.10">
    <property type="entry name" value="Transferase(Phosphotransferase) domain 1"/>
    <property type="match status" value="1"/>
</dbReference>
<evidence type="ECO:0000313" key="4">
    <source>
        <dbReference type="Proteomes" id="UP000038010"/>
    </source>
</evidence>
<evidence type="ECO:0000313" key="3">
    <source>
        <dbReference type="EMBL" id="KPI34767.1"/>
    </source>
</evidence>
<dbReference type="PANTHER" id="PTHR44167">
    <property type="entry name" value="OVARIAN-SPECIFIC SERINE/THREONINE-PROTEIN KINASE LOK-RELATED"/>
    <property type="match status" value="1"/>
</dbReference>
<dbReference type="RefSeq" id="XP_017994730.1">
    <property type="nucleotide sequence ID" value="XM_018142370.1"/>
</dbReference>
<dbReference type="InterPro" id="IPR000719">
    <property type="entry name" value="Prot_kinase_dom"/>
</dbReference>
<accession>A0A0N1NVS3</accession>
<dbReference type="OrthoDB" id="5979581at2759"/>
<feature type="region of interest" description="Disordered" evidence="1">
    <location>
        <begin position="1"/>
        <end position="23"/>
    </location>
</feature>
<dbReference type="SUPFAM" id="SSF56112">
    <property type="entry name" value="Protein kinase-like (PK-like)"/>
    <property type="match status" value="1"/>
</dbReference>
<protein>
    <submittedName>
        <fullName evidence="3">Ribosomal protein S6 kinase alpha-5</fullName>
    </submittedName>
</protein>
<organism evidence="3 4">
    <name type="scientific">Cyphellophora attinorum</name>
    <dbReference type="NCBI Taxonomy" id="1664694"/>
    <lineage>
        <taxon>Eukaryota</taxon>
        <taxon>Fungi</taxon>
        <taxon>Dikarya</taxon>
        <taxon>Ascomycota</taxon>
        <taxon>Pezizomycotina</taxon>
        <taxon>Eurotiomycetes</taxon>
        <taxon>Chaetothyriomycetidae</taxon>
        <taxon>Chaetothyriales</taxon>
        <taxon>Cyphellophoraceae</taxon>
        <taxon>Cyphellophora</taxon>
    </lineage>
</organism>
<evidence type="ECO:0000259" key="2">
    <source>
        <dbReference type="PROSITE" id="PS50011"/>
    </source>
</evidence>
<name>A0A0N1NVS3_9EURO</name>
<dbReference type="PROSITE" id="PS50011">
    <property type="entry name" value="PROTEIN_KINASE_DOM"/>
    <property type="match status" value="1"/>
</dbReference>
<dbReference type="InterPro" id="IPR011009">
    <property type="entry name" value="Kinase-like_dom_sf"/>
</dbReference>
<proteinExistence type="predicted"/>
<dbReference type="GO" id="GO:0005634">
    <property type="term" value="C:nucleus"/>
    <property type="evidence" value="ECO:0007669"/>
    <property type="project" value="TreeGrafter"/>
</dbReference>
<keyword evidence="3" id="KW-0418">Kinase</keyword>
<keyword evidence="4" id="KW-1185">Reference proteome</keyword>
<dbReference type="PANTHER" id="PTHR44167:SF24">
    <property type="entry name" value="SERINE_THREONINE-PROTEIN KINASE CHK2"/>
    <property type="match status" value="1"/>
</dbReference>
<keyword evidence="3" id="KW-0808">Transferase</keyword>
<dbReference type="Pfam" id="PF00069">
    <property type="entry name" value="Pkinase"/>
    <property type="match status" value="1"/>
</dbReference>
<dbReference type="STRING" id="1664694.A0A0N1NVS3"/>
<gene>
    <name evidence="3" type="ORF">AB675_23</name>
</gene>
<dbReference type="GeneID" id="28734139"/>
<dbReference type="Gene3D" id="3.30.200.20">
    <property type="entry name" value="Phosphorylase Kinase, domain 1"/>
    <property type="match status" value="1"/>
</dbReference>
<dbReference type="VEuPathDB" id="FungiDB:AB675_23"/>
<reference evidence="3 4" key="1">
    <citation type="submission" date="2015-06" db="EMBL/GenBank/DDBJ databases">
        <title>Draft genome of the ant-associated black yeast Phialophora attae CBS 131958.</title>
        <authorList>
            <person name="Moreno L.F."/>
            <person name="Stielow B.J."/>
            <person name="de Hoog S."/>
            <person name="Vicente V.A."/>
            <person name="Weiss V.A."/>
            <person name="de Vries M."/>
            <person name="Cruz L.M."/>
            <person name="Souza E.M."/>
        </authorList>
    </citation>
    <scope>NUCLEOTIDE SEQUENCE [LARGE SCALE GENOMIC DNA]</scope>
    <source>
        <strain evidence="3 4">CBS 131958</strain>
    </source>
</reference>
<dbReference type="GO" id="GO:0044773">
    <property type="term" value="P:mitotic DNA damage checkpoint signaling"/>
    <property type="evidence" value="ECO:0007669"/>
    <property type="project" value="TreeGrafter"/>
</dbReference>
<dbReference type="GO" id="GO:0005524">
    <property type="term" value="F:ATP binding"/>
    <property type="evidence" value="ECO:0007669"/>
    <property type="project" value="InterPro"/>
</dbReference>
<feature type="domain" description="Protein kinase" evidence="2">
    <location>
        <begin position="227"/>
        <end position="475"/>
    </location>
</feature>
<dbReference type="AlphaFoldDB" id="A0A0N1NVS3"/>
<feature type="compositionally biased region" description="Polar residues" evidence="1">
    <location>
        <begin position="1"/>
        <end position="13"/>
    </location>
</feature>
<dbReference type="Proteomes" id="UP000038010">
    <property type="component" value="Unassembled WGS sequence"/>
</dbReference>
<dbReference type="EMBL" id="LFJN01000051">
    <property type="protein sequence ID" value="KPI34767.1"/>
    <property type="molecule type" value="Genomic_DNA"/>
</dbReference>
<evidence type="ECO:0000256" key="1">
    <source>
        <dbReference type="SAM" id="MobiDB-lite"/>
    </source>
</evidence>
<dbReference type="SMART" id="SM00220">
    <property type="entry name" value="S_TKc"/>
    <property type="match status" value="1"/>
</dbReference>
<comment type="caution">
    <text evidence="3">The sequence shown here is derived from an EMBL/GenBank/DDBJ whole genome shotgun (WGS) entry which is preliminary data.</text>
</comment>